<dbReference type="Pfam" id="PF01124">
    <property type="entry name" value="MAPEG"/>
    <property type="match status" value="1"/>
</dbReference>
<evidence type="ECO:0000256" key="4">
    <source>
        <dbReference type="ARBA" id="ARBA00023136"/>
    </source>
</evidence>
<protein>
    <submittedName>
        <fullName evidence="6">Membrane protein YecN with MAPEG domain</fullName>
    </submittedName>
</protein>
<proteinExistence type="predicted"/>
<dbReference type="InterPro" id="IPR001129">
    <property type="entry name" value="Membr-assoc_MAPEG"/>
</dbReference>
<keyword evidence="4 5" id="KW-0472">Membrane</keyword>
<keyword evidence="2 5" id="KW-0812">Transmembrane</keyword>
<dbReference type="RefSeq" id="WP_253443715.1">
    <property type="nucleotide sequence ID" value="NZ_JALJYF010000001.1"/>
</dbReference>
<accession>A0ABT1G432</accession>
<evidence type="ECO:0000256" key="3">
    <source>
        <dbReference type="ARBA" id="ARBA00022989"/>
    </source>
</evidence>
<dbReference type="SUPFAM" id="SSF161084">
    <property type="entry name" value="MAPEG domain-like"/>
    <property type="match status" value="1"/>
</dbReference>
<feature type="transmembrane region" description="Helical" evidence="5">
    <location>
        <begin position="6"/>
        <end position="26"/>
    </location>
</feature>
<name>A0ABT1G432_9GAMM</name>
<comment type="subcellular location">
    <subcellularLocation>
        <location evidence="1">Membrane</location>
    </subcellularLocation>
</comment>
<dbReference type="Gene3D" id="1.20.120.550">
    <property type="entry name" value="Membrane associated eicosanoid/glutathione metabolism-like domain"/>
    <property type="match status" value="1"/>
</dbReference>
<gene>
    <name evidence="6" type="ORF">J2T60_000027</name>
</gene>
<dbReference type="EMBL" id="JALJYF010000001">
    <property type="protein sequence ID" value="MCP1726062.1"/>
    <property type="molecule type" value="Genomic_DNA"/>
</dbReference>
<comment type="caution">
    <text evidence="6">The sequence shown here is derived from an EMBL/GenBank/DDBJ whole genome shotgun (WGS) entry which is preliminary data.</text>
</comment>
<feature type="transmembrane region" description="Helical" evidence="5">
    <location>
        <begin position="107"/>
        <end position="129"/>
    </location>
</feature>
<evidence type="ECO:0000313" key="6">
    <source>
        <dbReference type="EMBL" id="MCP1726062.1"/>
    </source>
</evidence>
<keyword evidence="7" id="KW-1185">Reference proteome</keyword>
<evidence type="ECO:0000256" key="5">
    <source>
        <dbReference type="SAM" id="Phobius"/>
    </source>
</evidence>
<sequence length="136" mass="14453">MIALPVTSLYAGLGALLMIALAARIAPLRRRHRVGINNGGKEDLALAMRAHGNAVENLPLGLILLALLEVQGLHPATLYLLGGGLILGRLLHAWGLSQTAGISFGRFWGMLLSWISLLAMSGILIWFALPLSQTVA</sequence>
<reference evidence="6 7" key="1">
    <citation type="submission" date="2022-03" db="EMBL/GenBank/DDBJ databases">
        <title>Genomic Encyclopedia of Type Strains, Phase III (KMG-III): the genomes of soil and plant-associated and newly described type strains.</title>
        <authorList>
            <person name="Whitman W."/>
        </authorList>
    </citation>
    <scope>NUCLEOTIDE SEQUENCE [LARGE SCALE GENOMIC DNA]</scope>
    <source>
        <strain evidence="6 7">BSker1</strain>
    </source>
</reference>
<dbReference type="PANTHER" id="PTHR35814:SF1">
    <property type="entry name" value="GLUTATHIONE S-TRANSFERASE-RELATED"/>
    <property type="match status" value="1"/>
</dbReference>
<organism evidence="6 7">
    <name type="scientific">Natronospira proteinivora</name>
    <dbReference type="NCBI Taxonomy" id="1807133"/>
    <lineage>
        <taxon>Bacteria</taxon>
        <taxon>Pseudomonadati</taxon>
        <taxon>Pseudomonadota</taxon>
        <taxon>Gammaproteobacteria</taxon>
        <taxon>Natronospirales</taxon>
        <taxon>Natronospiraceae</taxon>
        <taxon>Natronospira</taxon>
    </lineage>
</organism>
<dbReference type="InterPro" id="IPR023352">
    <property type="entry name" value="MAPEG-like_dom_sf"/>
</dbReference>
<evidence type="ECO:0000256" key="1">
    <source>
        <dbReference type="ARBA" id="ARBA00004370"/>
    </source>
</evidence>
<dbReference type="PANTHER" id="PTHR35814">
    <property type="match status" value="1"/>
</dbReference>
<keyword evidence="3 5" id="KW-1133">Transmembrane helix</keyword>
<dbReference type="Proteomes" id="UP001523550">
    <property type="component" value="Unassembled WGS sequence"/>
</dbReference>
<evidence type="ECO:0000256" key="2">
    <source>
        <dbReference type="ARBA" id="ARBA00022692"/>
    </source>
</evidence>
<evidence type="ECO:0000313" key="7">
    <source>
        <dbReference type="Proteomes" id="UP001523550"/>
    </source>
</evidence>